<evidence type="ECO:0000313" key="7">
    <source>
        <dbReference type="Proteomes" id="UP000241474"/>
    </source>
</evidence>
<organismHost>
    <name type="scientific">Acanthamoeba polyphaga</name>
    <name type="common">Amoeba</name>
    <dbReference type="NCBI Taxonomy" id="5757"/>
</organismHost>
<protein>
    <submittedName>
        <fullName evidence="2">Uncharacterized protein R457</fullName>
    </submittedName>
</protein>
<dbReference type="Proteomes" id="UP000201519">
    <property type="component" value="Segment"/>
</dbReference>
<evidence type="ECO:0000313" key="8">
    <source>
        <dbReference type="Proteomes" id="UP000274448"/>
    </source>
</evidence>
<dbReference type="EMBL" id="KM982403">
    <property type="protein sequence ID" value="AKI81125.1"/>
    <property type="molecule type" value="Genomic_DNA"/>
</dbReference>
<reference evidence="2 6" key="1">
    <citation type="journal article" date="2011" name="Proc. Natl. Acad. Sci. U.S.A.">
        <title>Mimivirus shows dramatic genome reduction after intraamoebal culture.</title>
        <authorList>
            <person name="Boyer M."/>
            <person name="Azza S."/>
            <person name="Barrassi L."/>
            <person name="Klose T."/>
            <person name="Campocasso A."/>
            <person name="Pagnier I."/>
            <person name="Fournous G."/>
            <person name="Borg A."/>
            <person name="Robert C."/>
            <person name="Zhang X."/>
            <person name="Desnues C."/>
            <person name="Henrissat B."/>
            <person name="Rossmann M.G."/>
            <person name="La Scola B."/>
            <person name="Raoult D."/>
        </authorList>
    </citation>
    <scope>NUCLEOTIDE SEQUENCE [LARGE SCALE GENOMIC DNA]</scope>
    <source>
        <strain evidence="2">M4</strain>
    </source>
</reference>
<evidence type="ECO:0000313" key="1">
    <source>
        <dbReference type="EMBL" id="ADO18644.1"/>
    </source>
</evidence>
<accession>E3VY75</accession>
<dbReference type="OrthoDB" id="11999at10239"/>
<dbReference type="KEGG" id="vg:9925082"/>
<organism evidence="1 5">
    <name type="scientific">Acanthamoeba polyphaga mimivirus</name>
    <name type="common">APMV</name>
    <dbReference type="NCBI Taxonomy" id="212035"/>
    <lineage>
        <taxon>Viruses</taxon>
        <taxon>Varidnaviria</taxon>
        <taxon>Bamfordvirae</taxon>
        <taxon>Nucleocytoviricota</taxon>
        <taxon>Megaviricetes</taxon>
        <taxon>Imitervirales</taxon>
        <taxon>Mimiviridae</taxon>
        <taxon>Megamimivirinae</taxon>
        <taxon>Mimivirus</taxon>
        <taxon>Mimivirus bradfordmassiliense</taxon>
    </lineage>
</organism>
<dbReference type="GeneID" id="9925082"/>
<evidence type="ECO:0000313" key="4">
    <source>
        <dbReference type="EMBL" id="AKI81125.1"/>
    </source>
</evidence>
<keyword evidence="5" id="KW-1185">Reference proteome</keyword>
<dbReference type="EMBL" id="KM982401">
    <property type="protein sequence ID" value="AKI79228.1"/>
    <property type="molecule type" value="Genomic_DNA"/>
</dbReference>
<evidence type="ECO:0000313" key="5">
    <source>
        <dbReference type="Proteomes" id="UP000201519"/>
    </source>
</evidence>
<dbReference type="EMBL" id="JN036606">
    <property type="protein sequence ID" value="AEJ34699.1"/>
    <property type="molecule type" value="Genomic_DNA"/>
</dbReference>
<name>A0A0G2Y0Q2_MIMIV</name>
<reference evidence="7 8" key="3">
    <citation type="submission" date="2014-10" db="EMBL/GenBank/DDBJ databases">
        <title>Pan-genome analysis of Brazilian lineage A amoebal mimiviruses.</title>
        <authorList>
            <person name="Assis F.L."/>
            <person name="Abrahao J.S."/>
            <person name="Kroon E.G."/>
            <person name="Dornas F.P."/>
            <person name="Andrade K.R."/>
            <person name="Borato P.V.M."/>
            <person name="Pilotto M.R."/>
            <person name="Benamar S."/>
            <person name="LaScola B."/>
            <person name="Colson P."/>
        </authorList>
    </citation>
    <scope>NUCLEOTIDE SEQUENCE [LARGE SCALE GENOMIC DNA]</scope>
    <source>
        <strain evidence="4 8">Amazonia</strain>
        <strain evidence="3 7">Oyster</strain>
    </source>
</reference>
<dbReference type="RefSeq" id="YP_003986964.1">
    <property type="nucleotide sequence ID" value="NC_014649.1"/>
</dbReference>
<dbReference type="Proteomes" id="UP000274448">
    <property type="component" value="Segment"/>
</dbReference>
<evidence type="ECO:0000313" key="6">
    <source>
        <dbReference type="Proteomes" id="UP000240552"/>
    </source>
</evidence>
<dbReference type="Proteomes" id="UP000240552">
    <property type="component" value="Segment"/>
</dbReference>
<evidence type="ECO:0000313" key="2">
    <source>
        <dbReference type="EMBL" id="AEJ34699.1"/>
    </source>
</evidence>
<gene>
    <name evidence="1" type="primary">R457</name>
    <name evidence="2" type="ORF">MIMI_R457</name>
</gene>
<proteinExistence type="predicted"/>
<reference evidence="1 5" key="2">
    <citation type="journal article" date="2011" name="Virol. J.">
        <title>Breaking the 1000-gene barrier for Mimivirus using ultra-deep genome and transcriptome sequencing.</title>
        <authorList>
            <person name="Legendre M."/>
            <person name="Santini S."/>
            <person name="Rico A."/>
            <person name="Abergel C."/>
            <person name="Claverie J.M."/>
        </authorList>
    </citation>
    <scope>NUCLEOTIDE SEQUENCE [LARGE SCALE GENOMIC DNA]</scope>
</reference>
<evidence type="ECO:0000313" key="3">
    <source>
        <dbReference type="EMBL" id="AKI79228.1"/>
    </source>
</evidence>
<accession>A0A0G2Y0Q2</accession>
<dbReference type="Proteomes" id="UP000241474">
    <property type="component" value="Segment"/>
</dbReference>
<dbReference type="EMBL" id="HQ336222">
    <property type="protein sequence ID" value="ADO18644.1"/>
    <property type="molecule type" value="Genomic_DNA"/>
</dbReference>
<sequence>MAGKFTNMRYDNQAYNEEIRRSTDPLLYKLDSNYSVNCSPCFAAHGPIGGHNNSVAIGNQIDVDSVLRGVGRINSKSNQQQAPESLNQYTMYTPRECSPSLESHHSRFSHPAHDIRGLNVPDMRLGYPLHDPQCQIFEDFGVNTRLQAKDNHRAVWQQPMDQKSVYPKARPGREKNCTVSVNCTYAPYS</sequence>